<comment type="caution">
    <text evidence="1">The sequence shown here is derived from an EMBL/GenBank/DDBJ whole genome shotgun (WGS) entry which is preliminary data.</text>
</comment>
<evidence type="ECO:0000313" key="2">
    <source>
        <dbReference type="Proteomes" id="UP000612282"/>
    </source>
</evidence>
<protein>
    <submittedName>
        <fullName evidence="1">Uncharacterized protein</fullName>
    </submittedName>
</protein>
<proteinExistence type="predicted"/>
<dbReference type="Proteomes" id="UP000612282">
    <property type="component" value="Unassembled WGS sequence"/>
</dbReference>
<dbReference type="SUPFAM" id="SSF55486">
    <property type="entry name" value="Metalloproteases ('zincins'), catalytic domain"/>
    <property type="match status" value="1"/>
</dbReference>
<dbReference type="RefSeq" id="WP_203799215.1">
    <property type="nucleotide sequence ID" value="NZ_BAAAQE010000094.1"/>
</dbReference>
<evidence type="ECO:0000313" key="1">
    <source>
        <dbReference type="EMBL" id="GID57047.1"/>
    </source>
</evidence>
<sequence length="592" mass="64170">MTITAPASTVRTLRSGVYTHRATAEELRIDVDGPHPTVSGTTPGRLTWIAPVTWDDTRQGWAGRIEYRDGGTGAAAHVLVTPAGEVTFSGCGTRPTTRRFVFTRSAFRTVGIEFDTVEGATAVTDFSLRSHPNRPAGLPDRTLTIEDVFTAQGIAMKRTGGGDVIPVSGAGDDSTWSDIELHDAMTAHWSRWADTPQWQVWTLFAGRHDEGPALGGIMFDGIGAAQRQGCAVFGDSFIAEPPPGDPNAAAAVRRMRFWTAVHEIGHCFNLAHSWQKPLGRSWIPLRVDPEARSFMNYPYAVDGGAEAFFSDFDYRFSDEELLFLRHAPEHLVQMGAAPWFDRHGFEQARRASARTLELGLRVRRAEPAFAALEPVVVEVSLTNTSPLPQTVDRNVLAGEGLTVLIEGDGREPRQWVPFARYCHRPDPVVLQPGESLSTSVFPWAGRNGFDLAEPGRYSLYAALATPSGDVLSAPLRLEIRPPADRQTDRLAGDVLTEGVGRVLAFGGSRGGSASLDRANDVLSEVAARMPASRIGVHAAAALGRVAARPGRVLTADRRFRVVEADPTAAQALLTTAYANPERAAETLGRNRL</sequence>
<dbReference type="EMBL" id="BOMG01000064">
    <property type="protein sequence ID" value="GID57047.1"/>
    <property type="molecule type" value="Genomic_DNA"/>
</dbReference>
<gene>
    <name evidence="1" type="ORF">Aco03nite_054510</name>
</gene>
<accession>A0ABQ3XEX9</accession>
<organism evidence="1 2">
    <name type="scientific">Actinoplanes couchii</name>
    <dbReference type="NCBI Taxonomy" id="403638"/>
    <lineage>
        <taxon>Bacteria</taxon>
        <taxon>Bacillati</taxon>
        <taxon>Actinomycetota</taxon>
        <taxon>Actinomycetes</taxon>
        <taxon>Micromonosporales</taxon>
        <taxon>Micromonosporaceae</taxon>
        <taxon>Actinoplanes</taxon>
    </lineage>
</organism>
<keyword evidence="2" id="KW-1185">Reference proteome</keyword>
<reference evidence="1 2" key="1">
    <citation type="submission" date="2021-01" db="EMBL/GenBank/DDBJ databases">
        <title>Whole genome shotgun sequence of Actinoplanes couchii NBRC 106145.</title>
        <authorList>
            <person name="Komaki H."/>
            <person name="Tamura T."/>
        </authorList>
    </citation>
    <scope>NUCLEOTIDE SEQUENCE [LARGE SCALE GENOMIC DNA]</scope>
    <source>
        <strain evidence="1 2">NBRC 106145</strain>
    </source>
</reference>
<name>A0ABQ3XEX9_9ACTN</name>